<evidence type="ECO:0000313" key="2">
    <source>
        <dbReference type="EMBL" id="CAK9038900.1"/>
    </source>
</evidence>
<protein>
    <submittedName>
        <fullName evidence="1">Uncharacterized protein</fullName>
    </submittedName>
</protein>
<comment type="caution">
    <text evidence="1">The sequence shown here is derived from an EMBL/GenBank/DDBJ whole genome shotgun (WGS) entry which is preliminary data.</text>
</comment>
<name>A0ABP0LIB8_9DINO</name>
<evidence type="ECO:0000313" key="3">
    <source>
        <dbReference type="Proteomes" id="UP001642484"/>
    </source>
</evidence>
<evidence type="ECO:0000313" key="1">
    <source>
        <dbReference type="EMBL" id="CAK9038890.1"/>
    </source>
</evidence>
<feature type="non-terminal residue" evidence="1">
    <location>
        <position position="1"/>
    </location>
</feature>
<dbReference type="Proteomes" id="UP001642484">
    <property type="component" value="Unassembled WGS sequence"/>
</dbReference>
<keyword evidence="3" id="KW-1185">Reference proteome</keyword>
<reference evidence="1 3" key="1">
    <citation type="submission" date="2024-02" db="EMBL/GenBank/DDBJ databases">
        <authorList>
            <person name="Chen Y."/>
            <person name="Shah S."/>
            <person name="Dougan E. K."/>
            <person name="Thang M."/>
            <person name="Chan C."/>
        </authorList>
    </citation>
    <scope>NUCLEOTIDE SEQUENCE [LARGE SCALE GENOMIC DNA]</scope>
</reference>
<sequence length="96" mass="10548">ETQAIADLALALLKARCMAMQDHVPDPRITFESLAPGEPQPLTALASCRPVLRTLMGAECGQAVDILSEWIWNPNQDDAEVHQLFVNAVQLVKNIK</sequence>
<accession>A0ABP0LIB8</accession>
<dbReference type="EMBL" id="CAXAMN010012736">
    <property type="protein sequence ID" value="CAK9038890.1"/>
    <property type="molecule type" value="Genomic_DNA"/>
</dbReference>
<organism evidence="1 3">
    <name type="scientific">Durusdinium trenchii</name>
    <dbReference type="NCBI Taxonomy" id="1381693"/>
    <lineage>
        <taxon>Eukaryota</taxon>
        <taxon>Sar</taxon>
        <taxon>Alveolata</taxon>
        <taxon>Dinophyceae</taxon>
        <taxon>Suessiales</taxon>
        <taxon>Symbiodiniaceae</taxon>
        <taxon>Durusdinium</taxon>
    </lineage>
</organism>
<dbReference type="EMBL" id="CAXAMN010012747">
    <property type="protein sequence ID" value="CAK9038900.1"/>
    <property type="molecule type" value="Genomic_DNA"/>
</dbReference>
<proteinExistence type="predicted"/>
<gene>
    <name evidence="1" type="ORF">CCMP2556_LOCUS21198</name>
    <name evidence="2" type="ORF">CCMP2556_LOCUS21201</name>
</gene>
<feature type="non-terminal residue" evidence="1">
    <location>
        <position position="96"/>
    </location>
</feature>